<evidence type="ECO:0000313" key="1">
    <source>
        <dbReference type="EMBL" id="MCP8900059.1"/>
    </source>
</evidence>
<dbReference type="RefSeq" id="WP_253968356.1">
    <property type="nucleotide sequence ID" value="NZ_JAMFTH010000004.1"/>
</dbReference>
<gene>
    <name evidence="1" type="ORF">M6D89_12190</name>
</gene>
<reference evidence="1" key="2">
    <citation type="submission" date="2023-01" db="EMBL/GenBank/DDBJ databases">
        <title>Gilvimarinus xylanilyticus HB14 isolated from Caulerpa lentillifera aquaculture base in Hainan, China.</title>
        <authorList>
            <person name="Zhang Y.-J."/>
        </authorList>
    </citation>
    <scope>NUCLEOTIDE SEQUENCE</scope>
    <source>
        <strain evidence="1">HB14</strain>
    </source>
</reference>
<comment type="caution">
    <text evidence="1">The sequence shown here is derived from an EMBL/GenBank/DDBJ whole genome shotgun (WGS) entry which is preliminary data.</text>
</comment>
<dbReference type="Proteomes" id="UP001139319">
    <property type="component" value="Unassembled WGS sequence"/>
</dbReference>
<sequence>MSIPTPVFGLLIEYFETGTEGVVWALQQDGTAGYEGLIILEPGDQVDIFNHNGQKVYGGIIVPDYSIGARQRPGSTISQPVALGRWAHWIQSGFEPDVWAEYFCSGRFRGAIYKRA</sequence>
<reference evidence="1" key="1">
    <citation type="submission" date="2022-05" db="EMBL/GenBank/DDBJ databases">
        <authorList>
            <person name="Sun H.-N."/>
        </authorList>
    </citation>
    <scope>NUCLEOTIDE SEQUENCE</scope>
    <source>
        <strain evidence="1">HB14</strain>
    </source>
</reference>
<accession>A0A9X2KU81</accession>
<dbReference type="AlphaFoldDB" id="A0A9X2KU81"/>
<name>A0A9X2KU81_9GAMM</name>
<protein>
    <submittedName>
        <fullName evidence="1">Uncharacterized protein</fullName>
    </submittedName>
</protein>
<proteinExistence type="predicted"/>
<dbReference type="EMBL" id="JAMFTH010000004">
    <property type="protein sequence ID" value="MCP8900059.1"/>
    <property type="molecule type" value="Genomic_DNA"/>
</dbReference>
<organism evidence="1 2">
    <name type="scientific">Gilvimarinus xylanilyticus</name>
    <dbReference type="NCBI Taxonomy" id="2944139"/>
    <lineage>
        <taxon>Bacteria</taxon>
        <taxon>Pseudomonadati</taxon>
        <taxon>Pseudomonadota</taxon>
        <taxon>Gammaproteobacteria</taxon>
        <taxon>Cellvibrionales</taxon>
        <taxon>Cellvibrionaceae</taxon>
        <taxon>Gilvimarinus</taxon>
    </lineage>
</organism>
<evidence type="ECO:0000313" key="2">
    <source>
        <dbReference type="Proteomes" id="UP001139319"/>
    </source>
</evidence>
<keyword evidence="2" id="KW-1185">Reference proteome</keyword>